<dbReference type="PANTHER" id="PTHR10434:SF11">
    <property type="entry name" value="1-ACYL-SN-GLYCEROL-3-PHOSPHATE ACYLTRANSFERASE"/>
    <property type="match status" value="1"/>
</dbReference>
<dbReference type="GO" id="GO:0006654">
    <property type="term" value="P:phosphatidic acid biosynthetic process"/>
    <property type="evidence" value="ECO:0007669"/>
    <property type="project" value="TreeGrafter"/>
</dbReference>
<protein>
    <recommendedName>
        <fullName evidence="4">1-acyl-sn-glycerol-3-phosphate acyltransferase</fullName>
        <ecNumber evidence="4">2.3.1.51</ecNumber>
    </recommendedName>
</protein>
<comment type="caution">
    <text evidence="6">The sequence shown here is derived from an EMBL/GenBank/DDBJ whole genome shotgun (WGS) entry which is preliminary data.</text>
</comment>
<keyword evidence="4" id="KW-0594">Phospholipid biosynthesis</keyword>
<keyword evidence="3 4" id="KW-0012">Acyltransferase</keyword>
<dbReference type="InterPro" id="IPR002123">
    <property type="entry name" value="Plipid/glycerol_acylTrfase"/>
</dbReference>
<reference evidence="6 7" key="1">
    <citation type="submission" date="2020-08" db="EMBL/GenBank/DDBJ databases">
        <title>Bridging the membrane lipid divide: bacteria of the FCB group superphylum have the potential to synthesize archaeal ether lipids.</title>
        <authorList>
            <person name="Villanueva L."/>
            <person name="Von Meijenfeldt F.A.B."/>
            <person name="Westbye A.B."/>
            <person name="Yadav S."/>
            <person name="Hopmans E.C."/>
            <person name="Dutilh B.E."/>
            <person name="Sinninghe Damste J.S."/>
        </authorList>
    </citation>
    <scope>NUCLEOTIDE SEQUENCE [LARGE SCALE GENOMIC DNA]</scope>
    <source>
        <strain evidence="6">NIOZ-UU36</strain>
    </source>
</reference>
<dbReference type="SMART" id="SM00563">
    <property type="entry name" value="PlsC"/>
    <property type="match status" value="1"/>
</dbReference>
<evidence type="ECO:0000256" key="2">
    <source>
        <dbReference type="ARBA" id="ARBA00022679"/>
    </source>
</evidence>
<keyword evidence="4" id="KW-1208">Phospholipid metabolism</keyword>
<keyword evidence="4" id="KW-0444">Lipid biosynthesis</keyword>
<dbReference type="EC" id="2.3.1.51" evidence="4"/>
<evidence type="ECO:0000259" key="5">
    <source>
        <dbReference type="SMART" id="SM00563"/>
    </source>
</evidence>
<dbReference type="InterPro" id="IPR004552">
    <property type="entry name" value="AGP_acyltrans"/>
</dbReference>
<dbReference type="EMBL" id="JACNJN010000149">
    <property type="protein sequence ID" value="MBC8336244.1"/>
    <property type="molecule type" value="Genomic_DNA"/>
</dbReference>
<evidence type="ECO:0000313" key="6">
    <source>
        <dbReference type="EMBL" id="MBC8336244.1"/>
    </source>
</evidence>
<evidence type="ECO:0000313" key="7">
    <source>
        <dbReference type="Proteomes" id="UP000614469"/>
    </source>
</evidence>
<evidence type="ECO:0000256" key="4">
    <source>
        <dbReference type="RuleBase" id="RU361267"/>
    </source>
</evidence>
<accession>A0A8J6NP17</accession>
<keyword evidence="2 4" id="KW-0808">Transferase</keyword>
<dbReference type="SUPFAM" id="SSF69593">
    <property type="entry name" value="Glycerol-3-phosphate (1)-acyltransferase"/>
    <property type="match status" value="1"/>
</dbReference>
<gene>
    <name evidence="6" type="ORF">H8E29_13340</name>
</gene>
<proteinExistence type="inferred from homology"/>
<name>A0A8J6NP17_9CHLR</name>
<comment type="similarity">
    <text evidence="1 4">Belongs to the 1-acyl-sn-glycerol-3-phosphate acyltransferase family.</text>
</comment>
<dbReference type="GO" id="GO:0016020">
    <property type="term" value="C:membrane"/>
    <property type="evidence" value="ECO:0007669"/>
    <property type="project" value="InterPro"/>
</dbReference>
<dbReference type="PANTHER" id="PTHR10434">
    <property type="entry name" value="1-ACYL-SN-GLYCEROL-3-PHOSPHATE ACYLTRANSFERASE"/>
    <property type="match status" value="1"/>
</dbReference>
<dbReference type="Proteomes" id="UP000614469">
    <property type="component" value="Unassembled WGS sequence"/>
</dbReference>
<evidence type="ECO:0000256" key="3">
    <source>
        <dbReference type="ARBA" id="ARBA00023315"/>
    </source>
</evidence>
<comment type="catalytic activity">
    <reaction evidence="4">
        <text>a 1-acyl-sn-glycero-3-phosphate + an acyl-CoA = a 1,2-diacyl-sn-glycero-3-phosphate + CoA</text>
        <dbReference type="Rhea" id="RHEA:19709"/>
        <dbReference type="ChEBI" id="CHEBI:57287"/>
        <dbReference type="ChEBI" id="CHEBI:57970"/>
        <dbReference type="ChEBI" id="CHEBI:58342"/>
        <dbReference type="ChEBI" id="CHEBI:58608"/>
        <dbReference type="EC" id="2.3.1.51"/>
    </reaction>
</comment>
<dbReference type="NCBIfam" id="TIGR00530">
    <property type="entry name" value="AGP_acyltrn"/>
    <property type="match status" value="1"/>
</dbReference>
<dbReference type="GO" id="GO:0003841">
    <property type="term" value="F:1-acylglycerol-3-phosphate O-acyltransferase activity"/>
    <property type="evidence" value="ECO:0007669"/>
    <property type="project" value="UniProtKB-UniRule"/>
</dbReference>
<dbReference type="Pfam" id="PF01553">
    <property type="entry name" value="Acyltransferase"/>
    <property type="match status" value="1"/>
</dbReference>
<keyword evidence="4" id="KW-0443">Lipid metabolism</keyword>
<dbReference type="CDD" id="cd07989">
    <property type="entry name" value="LPLAT_AGPAT-like"/>
    <property type="match status" value="1"/>
</dbReference>
<sequence length="231" mass="25883">MPVLNSPNIDPREKQRFQFVATPFRVGLVFTLKNIFRIFMDLKIEGKGNFPQEGPVIVAANHVTNFDVFPMQLSLPRPIFYMAKSELFKNPIMDIALRNVGAFPVHRQGKDLWALKHAKKTLSHEQTLGMFPEGTRSRGEGLGLAKTGTARLAMEANVPIMPMAIIGSNKFFREFPRRNQVTVIFCPPILPQEGDDALALTDRIMFSIAANLPPEMRGVYAEMPEGFGTPL</sequence>
<organism evidence="6 7">
    <name type="scientific">Candidatus Desulfolinea nitratireducens</name>
    <dbReference type="NCBI Taxonomy" id="2841698"/>
    <lineage>
        <taxon>Bacteria</taxon>
        <taxon>Bacillati</taxon>
        <taxon>Chloroflexota</taxon>
        <taxon>Anaerolineae</taxon>
        <taxon>Anaerolineales</taxon>
        <taxon>Anaerolineales incertae sedis</taxon>
        <taxon>Candidatus Desulfolinea</taxon>
    </lineage>
</organism>
<dbReference type="AlphaFoldDB" id="A0A8J6NP17"/>
<feature type="domain" description="Phospholipid/glycerol acyltransferase" evidence="5">
    <location>
        <begin position="56"/>
        <end position="168"/>
    </location>
</feature>
<evidence type="ECO:0000256" key="1">
    <source>
        <dbReference type="ARBA" id="ARBA00008655"/>
    </source>
</evidence>
<comment type="domain">
    <text evidence="4">The HXXXXD motif is essential for acyltransferase activity and may constitute the binding site for the phosphate moiety of the glycerol-3-phosphate.</text>
</comment>